<keyword evidence="2" id="KW-1185">Reference proteome</keyword>
<dbReference type="Pfam" id="PF19686">
    <property type="entry name" value="DUF6188"/>
    <property type="match status" value="1"/>
</dbReference>
<comment type="caution">
    <text evidence="1">The sequence shown here is derived from an EMBL/GenBank/DDBJ whole genome shotgun (WGS) entry which is preliminary data.</text>
</comment>
<name>A0A7W7TZZ0_9ACTN</name>
<dbReference type="RefSeq" id="WP_116156867.1">
    <property type="nucleotide sequence ID" value="NZ_JACHJY010000002.1"/>
</dbReference>
<gene>
    <name evidence="1" type="ORF">GGE06_002013</name>
</gene>
<proteinExistence type="predicted"/>
<sequence length="135" mass="14505">MTLGIVRVDDGWRVPALRGLGVSELVIDDRLRLRIESNEIMLCSGAELVADERAYGLSAWPQTNLGKATELLRQAVAEVSVSDQGALRVLFAGGWRLLVPVNDERSAWRVTVRDHGVLTAKPGGGVAVSDPGSET</sequence>
<dbReference type="InterPro" id="IPR046179">
    <property type="entry name" value="DUF6188"/>
</dbReference>
<dbReference type="AlphaFoldDB" id="A0A7W7TZZ0"/>
<organism evidence="1 2">
    <name type="scientific">Streptomyces nymphaeiformis</name>
    <dbReference type="NCBI Taxonomy" id="2663842"/>
    <lineage>
        <taxon>Bacteria</taxon>
        <taxon>Bacillati</taxon>
        <taxon>Actinomycetota</taxon>
        <taxon>Actinomycetes</taxon>
        <taxon>Kitasatosporales</taxon>
        <taxon>Streptomycetaceae</taxon>
        <taxon>Streptomyces</taxon>
    </lineage>
</organism>
<protein>
    <submittedName>
        <fullName evidence="1">Uncharacterized protein</fullName>
    </submittedName>
</protein>
<reference evidence="1 2" key="1">
    <citation type="submission" date="2020-08" db="EMBL/GenBank/DDBJ databases">
        <title>Genomic Encyclopedia of Type Strains, Phase III (KMG-III): the genomes of soil and plant-associated and newly described type strains.</title>
        <authorList>
            <person name="Whitman W."/>
        </authorList>
    </citation>
    <scope>NUCLEOTIDE SEQUENCE [LARGE SCALE GENOMIC DNA]</scope>
    <source>
        <strain evidence="1 2">SFB5A</strain>
    </source>
</reference>
<dbReference type="Proteomes" id="UP000582643">
    <property type="component" value="Unassembled WGS sequence"/>
</dbReference>
<evidence type="ECO:0000313" key="1">
    <source>
        <dbReference type="EMBL" id="MBB4981105.1"/>
    </source>
</evidence>
<evidence type="ECO:0000313" key="2">
    <source>
        <dbReference type="Proteomes" id="UP000582643"/>
    </source>
</evidence>
<dbReference type="EMBL" id="JACHJY010000002">
    <property type="protein sequence ID" value="MBB4981105.1"/>
    <property type="molecule type" value="Genomic_DNA"/>
</dbReference>
<accession>A0A7W7TZZ0</accession>